<sequence>MLVKLWLVHFKKAQVIIHQSFDSLTKDIPLECLPEDYGGSEQSIAELHAKIKKNLLENKALHEWEKTLILDEKKRPGGKFMNTDNYGADGTFKKLQLD</sequence>
<reference evidence="1" key="1">
    <citation type="journal article" date="2023" name="G3 (Bethesda)">
        <title>Whole genome assemblies of Zophobas morio and Tenebrio molitor.</title>
        <authorList>
            <person name="Kaur S."/>
            <person name="Stinson S.A."/>
            <person name="diCenzo G.C."/>
        </authorList>
    </citation>
    <scope>NUCLEOTIDE SEQUENCE</scope>
    <source>
        <strain evidence="1">QUZm001</strain>
    </source>
</reference>
<accession>A0AA38ID40</accession>
<proteinExistence type="predicted"/>
<dbReference type="SUPFAM" id="SSF52087">
    <property type="entry name" value="CRAL/TRIO domain"/>
    <property type="match status" value="1"/>
</dbReference>
<dbReference type="EMBL" id="JALNTZ010000005">
    <property type="protein sequence ID" value="KAJ3651824.1"/>
    <property type="molecule type" value="Genomic_DNA"/>
</dbReference>
<gene>
    <name evidence="1" type="ORF">Zmor_017833</name>
</gene>
<dbReference type="InterPro" id="IPR036865">
    <property type="entry name" value="CRAL-TRIO_dom_sf"/>
</dbReference>
<evidence type="ECO:0000313" key="2">
    <source>
        <dbReference type="Proteomes" id="UP001168821"/>
    </source>
</evidence>
<keyword evidence="2" id="KW-1185">Reference proteome</keyword>
<organism evidence="1 2">
    <name type="scientific">Zophobas morio</name>
    <dbReference type="NCBI Taxonomy" id="2755281"/>
    <lineage>
        <taxon>Eukaryota</taxon>
        <taxon>Metazoa</taxon>
        <taxon>Ecdysozoa</taxon>
        <taxon>Arthropoda</taxon>
        <taxon>Hexapoda</taxon>
        <taxon>Insecta</taxon>
        <taxon>Pterygota</taxon>
        <taxon>Neoptera</taxon>
        <taxon>Endopterygota</taxon>
        <taxon>Coleoptera</taxon>
        <taxon>Polyphaga</taxon>
        <taxon>Cucujiformia</taxon>
        <taxon>Tenebrionidae</taxon>
        <taxon>Zophobas</taxon>
    </lineage>
</organism>
<dbReference type="Gene3D" id="1.20.5.1200">
    <property type="entry name" value="Alpha-tocopherol transfer"/>
    <property type="match status" value="1"/>
</dbReference>
<comment type="caution">
    <text evidence="1">The sequence shown here is derived from an EMBL/GenBank/DDBJ whole genome shotgun (WGS) entry which is preliminary data.</text>
</comment>
<dbReference type="AlphaFoldDB" id="A0AA38ID40"/>
<dbReference type="Proteomes" id="UP001168821">
    <property type="component" value="Unassembled WGS sequence"/>
</dbReference>
<evidence type="ECO:0000313" key="1">
    <source>
        <dbReference type="EMBL" id="KAJ3651824.1"/>
    </source>
</evidence>
<protein>
    <submittedName>
        <fullName evidence="1">Uncharacterized protein</fullName>
    </submittedName>
</protein>
<name>A0AA38ID40_9CUCU</name>